<dbReference type="EMBL" id="VFPM01000003">
    <property type="protein sequence ID" value="TQM58472.1"/>
    <property type="molecule type" value="Genomic_DNA"/>
</dbReference>
<protein>
    <recommendedName>
        <fullName evidence="1">Glyoxalase-like domain-containing protein</fullName>
    </recommendedName>
</protein>
<dbReference type="InterPro" id="IPR041581">
    <property type="entry name" value="Glyoxalase_6"/>
</dbReference>
<reference evidence="2 3" key="1">
    <citation type="submission" date="2019-06" db="EMBL/GenBank/DDBJ databases">
        <title>Genome sequencing of plant associated microbes to promote plant fitness in Sorghum bicolor and Oryza sativa.</title>
        <authorList>
            <person name="Coleman-Derr D."/>
        </authorList>
    </citation>
    <scope>NUCLEOTIDE SEQUENCE [LARGE SCALE GENOMIC DNA]</scope>
    <source>
        <strain evidence="2 3">KV-663</strain>
    </source>
</reference>
<sequence length="226" mass="24572">MPLATYKDLCIDASDAHALAGFWSGVLGLDAHLHDDGDASLRRGGDVLVWINEVSEPKTVKNRLHLDVRAESLDAALAAGAHVVDEQPRWTVLGDPDGQEFCVFVRDAPVDDPFYELVWDVTGDVAEAHRVAQWWAAVLGGRVVREEGWSSVEDIDGAPFESIVFQPVPEDKTAKNRIHIDVVTDDLGALVSEGAMPLREKGDDGIGWTVMVDPAGNEFCAFTPES</sequence>
<proteinExistence type="predicted"/>
<dbReference type="AlphaFoldDB" id="A0A543HJF4"/>
<dbReference type="PANTHER" id="PTHR35908">
    <property type="entry name" value="HYPOTHETICAL FUSION PROTEIN"/>
    <property type="match status" value="1"/>
</dbReference>
<feature type="domain" description="Glyoxalase-like" evidence="1">
    <location>
        <begin position="9"/>
        <end position="104"/>
    </location>
</feature>
<evidence type="ECO:0000313" key="3">
    <source>
        <dbReference type="Proteomes" id="UP000316747"/>
    </source>
</evidence>
<dbReference type="InterPro" id="IPR029068">
    <property type="entry name" value="Glyas_Bleomycin-R_OHBP_Dase"/>
</dbReference>
<evidence type="ECO:0000313" key="2">
    <source>
        <dbReference type="EMBL" id="TQM58472.1"/>
    </source>
</evidence>
<feature type="domain" description="Glyoxalase-like" evidence="1">
    <location>
        <begin position="121"/>
        <end position="221"/>
    </location>
</feature>
<dbReference type="SUPFAM" id="SSF54593">
    <property type="entry name" value="Glyoxalase/Bleomycin resistance protein/Dihydroxybiphenyl dioxygenase"/>
    <property type="match status" value="2"/>
</dbReference>
<gene>
    <name evidence="2" type="ORF">FBY41_3839</name>
</gene>
<dbReference type="Pfam" id="PF18029">
    <property type="entry name" value="Glyoxalase_6"/>
    <property type="match status" value="2"/>
</dbReference>
<evidence type="ECO:0000259" key="1">
    <source>
        <dbReference type="Pfam" id="PF18029"/>
    </source>
</evidence>
<dbReference type="PANTHER" id="PTHR35908:SF1">
    <property type="entry name" value="CONSERVED PROTEIN"/>
    <property type="match status" value="1"/>
</dbReference>
<dbReference type="Proteomes" id="UP000316747">
    <property type="component" value="Unassembled WGS sequence"/>
</dbReference>
<dbReference type="RefSeq" id="WP_141845944.1">
    <property type="nucleotide sequence ID" value="NZ_VFPM01000003.1"/>
</dbReference>
<comment type="caution">
    <text evidence="2">The sequence shown here is derived from an EMBL/GenBank/DDBJ whole genome shotgun (WGS) entry which is preliminary data.</text>
</comment>
<dbReference type="Gene3D" id="3.10.180.10">
    <property type="entry name" value="2,3-Dihydroxybiphenyl 1,2-Dioxygenase, domain 1"/>
    <property type="match status" value="2"/>
</dbReference>
<keyword evidence="3" id="KW-1185">Reference proteome</keyword>
<name>A0A543HJF4_9MICO</name>
<organism evidence="2 3">
    <name type="scientific">Humibacillus xanthopallidus</name>
    <dbReference type="NCBI Taxonomy" id="412689"/>
    <lineage>
        <taxon>Bacteria</taxon>
        <taxon>Bacillati</taxon>
        <taxon>Actinomycetota</taxon>
        <taxon>Actinomycetes</taxon>
        <taxon>Micrococcales</taxon>
        <taxon>Intrasporangiaceae</taxon>
        <taxon>Humibacillus</taxon>
    </lineage>
</organism>
<dbReference type="OrthoDB" id="5524593at2"/>
<accession>A0A543HJF4</accession>